<evidence type="ECO:0000256" key="4">
    <source>
        <dbReference type="ARBA" id="ARBA00022857"/>
    </source>
</evidence>
<dbReference type="InterPro" id="IPR043502">
    <property type="entry name" value="DNA/RNA_pol_sf"/>
</dbReference>
<organism evidence="7">
    <name type="scientific">Ananas comosus var. bracteatus</name>
    <name type="common">red pineapple</name>
    <dbReference type="NCBI Taxonomy" id="296719"/>
    <lineage>
        <taxon>Eukaryota</taxon>
        <taxon>Viridiplantae</taxon>
        <taxon>Streptophyta</taxon>
        <taxon>Embryophyta</taxon>
        <taxon>Tracheophyta</taxon>
        <taxon>Spermatophyta</taxon>
        <taxon>Magnoliopsida</taxon>
        <taxon>Liliopsida</taxon>
        <taxon>Poales</taxon>
        <taxon>Bromeliaceae</taxon>
        <taxon>Bromelioideae</taxon>
        <taxon>Ananas</taxon>
    </lineage>
</organism>
<gene>
    <name evidence="7" type="ORF">CB5_LOCUS4478</name>
</gene>
<keyword evidence="3 6" id="KW-0274">FAD</keyword>
<evidence type="ECO:0000256" key="6">
    <source>
        <dbReference type="RuleBase" id="RU361177"/>
    </source>
</evidence>
<name>A0A6V7NRY4_ANACO</name>
<dbReference type="InterPro" id="IPR020946">
    <property type="entry name" value="Flavin_mOase-like"/>
</dbReference>
<keyword evidence="6" id="KW-0503">Monooxygenase</keyword>
<accession>A0A6V7NRY4</accession>
<dbReference type="GO" id="GO:0050661">
    <property type="term" value="F:NADP binding"/>
    <property type="evidence" value="ECO:0007669"/>
    <property type="project" value="InterPro"/>
</dbReference>
<dbReference type="InterPro" id="IPR036188">
    <property type="entry name" value="FAD/NAD-bd_sf"/>
</dbReference>
<evidence type="ECO:0000256" key="2">
    <source>
        <dbReference type="ARBA" id="ARBA00022630"/>
    </source>
</evidence>
<reference evidence="7" key="1">
    <citation type="submission" date="2020-07" db="EMBL/GenBank/DDBJ databases">
        <authorList>
            <person name="Lin J."/>
        </authorList>
    </citation>
    <scope>NUCLEOTIDE SEQUENCE</scope>
</reference>
<comment type="similarity">
    <text evidence="1 6">Belongs to the FMO family.</text>
</comment>
<dbReference type="PIRSF" id="PIRSF000332">
    <property type="entry name" value="FMO"/>
    <property type="match status" value="1"/>
</dbReference>
<protein>
    <recommendedName>
        <fullName evidence="6">Flavin-containing monooxygenase</fullName>
        <ecNumber evidence="6">1.-.-.-</ecNumber>
    </recommendedName>
</protein>
<dbReference type="SUPFAM" id="SSF56672">
    <property type="entry name" value="DNA/RNA polymerases"/>
    <property type="match status" value="1"/>
</dbReference>
<keyword evidence="5 6" id="KW-0560">Oxidoreductase</keyword>
<evidence type="ECO:0000256" key="1">
    <source>
        <dbReference type="ARBA" id="ARBA00009183"/>
    </source>
</evidence>
<evidence type="ECO:0000313" key="7">
    <source>
        <dbReference type="EMBL" id="CAD1821267.1"/>
    </source>
</evidence>
<dbReference type="PANTHER" id="PTHR23023">
    <property type="entry name" value="DIMETHYLANILINE MONOOXYGENASE"/>
    <property type="match status" value="1"/>
</dbReference>
<dbReference type="Gene3D" id="3.50.50.60">
    <property type="entry name" value="FAD/NAD(P)-binding domain"/>
    <property type="match status" value="2"/>
</dbReference>
<evidence type="ECO:0000256" key="3">
    <source>
        <dbReference type="ARBA" id="ARBA00022827"/>
    </source>
</evidence>
<dbReference type="FunFam" id="3.50.50.60:FF:000403">
    <property type="entry name" value="Flavin-containing monooxygenase"/>
    <property type="match status" value="1"/>
</dbReference>
<dbReference type="SUPFAM" id="SSF51905">
    <property type="entry name" value="FAD/NAD(P)-binding domain"/>
    <property type="match status" value="2"/>
</dbReference>
<sequence length="424" mass="48241">MEKKRVGIIGAGVSGLAACKHAIDKGFRPVVFEAEPTIGGVWGRTIESTKLQAPASAYRFSDLPWPRNVTETYPNHEQVMEYILSYARQFGLFQHIKFDSKVVGIEFVGPSEEEIMGWESWAGNGEAFGCGGTKGTWLITTQNSKHEDSKQIFEVDFVILCIGRFSGVPNVPKFPAKNGLEVFEGKVLHSMDYSSMSNADAAELIRGKRVVVVGSGKSAYDIAAECAKANGVECPCTMIYRTKHCKGLEEHVRHLCITLDELRKHRFYAKRSKCYFGQDKVEYLGHIISSEGVATDPSKIEAMTRWPIPREWIHPRIPQLAIIGYSESLTNIYAAEMMSRWVSHFLGGRFRLPSVRCMEKDEAEWEKYKKRYNMKYFRRSCVSTVNIWYNDLLCRDMGCDRKRKKGWFAEWFEPYGPADYAGLH</sequence>
<dbReference type="InterPro" id="IPR000960">
    <property type="entry name" value="Flavin_mOase"/>
</dbReference>
<comment type="cofactor">
    <cofactor evidence="6">
        <name>FAD</name>
        <dbReference type="ChEBI" id="CHEBI:57692"/>
    </cofactor>
</comment>
<dbReference type="GO" id="GO:0004499">
    <property type="term" value="F:N,N-dimethylaniline monooxygenase activity"/>
    <property type="evidence" value="ECO:0007669"/>
    <property type="project" value="InterPro"/>
</dbReference>
<dbReference type="EC" id="1.-.-.-" evidence="6"/>
<dbReference type="GO" id="GO:0050660">
    <property type="term" value="F:flavin adenine dinucleotide binding"/>
    <property type="evidence" value="ECO:0007669"/>
    <property type="project" value="InterPro"/>
</dbReference>
<dbReference type="InterPro" id="IPR050346">
    <property type="entry name" value="FMO-like"/>
</dbReference>
<dbReference type="EMBL" id="LR862141">
    <property type="protein sequence ID" value="CAD1821267.1"/>
    <property type="molecule type" value="Genomic_DNA"/>
</dbReference>
<proteinExistence type="inferred from homology"/>
<dbReference type="Pfam" id="PF00743">
    <property type="entry name" value="FMO-like"/>
    <property type="match status" value="2"/>
</dbReference>
<keyword evidence="4" id="KW-0521">NADP</keyword>
<evidence type="ECO:0000256" key="5">
    <source>
        <dbReference type="ARBA" id="ARBA00023002"/>
    </source>
</evidence>
<dbReference type="AlphaFoldDB" id="A0A6V7NRY4"/>
<keyword evidence="2 6" id="KW-0285">Flavoprotein</keyword>
<dbReference type="PROSITE" id="PS51257">
    <property type="entry name" value="PROKAR_LIPOPROTEIN"/>
    <property type="match status" value="1"/>
</dbReference>